<evidence type="ECO:0000313" key="3">
    <source>
        <dbReference type="Proteomes" id="UP001597474"/>
    </source>
</evidence>
<organism evidence="2 3">
    <name type="scientific">Sulfitobacter aestuarii</name>
    <dbReference type="NCBI Taxonomy" id="2161676"/>
    <lineage>
        <taxon>Bacteria</taxon>
        <taxon>Pseudomonadati</taxon>
        <taxon>Pseudomonadota</taxon>
        <taxon>Alphaproteobacteria</taxon>
        <taxon>Rhodobacterales</taxon>
        <taxon>Roseobacteraceae</taxon>
        <taxon>Sulfitobacter</taxon>
    </lineage>
</organism>
<dbReference type="InterPro" id="IPR002575">
    <property type="entry name" value="Aminoglycoside_PTrfase"/>
</dbReference>
<dbReference type="EMBL" id="JBHUMP010000020">
    <property type="protein sequence ID" value="MFD2741271.1"/>
    <property type="molecule type" value="Genomic_DNA"/>
</dbReference>
<dbReference type="Proteomes" id="UP001597474">
    <property type="component" value="Unassembled WGS sequence"/>
</dbReference>
<dbReference type="Gene3D" id="3.30.200.20">
    <property type="entry name" value="Phosphorylase Kinase, domain 1"/>
    <property type="match status" value="1"/>
</dbReference>
<keyword evidence="3" id="KW-1185">Reference proteome</keyword>
<sequence>MTIRQQQAQQFLAKTGWQAARRHPVVGDASRRSYQRLQRDNGETAILMDAPPDSGEDVTPFIAIAEYLLAQGFSAPRILAADREQGFLLLEDLGDALFARLMAEQPERQTELYRCAIDVLQALDQCPLPELPHCDADWLTGMTAPVFDFYAREAEASKDAFREVFHPLAQRLDDTDKILILRDYHAENLLLQHGREGAAKVGLLDFQDALIGHPAYDLVSILQDARRDVPAALETEMIAYFLEGSRRDYDGFHAAYALLGAQRNLRILGIFARLCQQDGKPQYIDLIPRVWTYLQRNLTHPALANLAAFLAPLLPEPTGPYLEQLKNQCATIRKP</sequence>
<feature type="domain" description="Aminoglycoside phosphotransferase" evidence="1">
    <location>
        <begin position="24"/>
        <end position="248"/>
    </location>
</feature>
<comment type="caution">
    <text evidence="2">The sequence shown here is derived from an EMBL/GenBank/DDBJ whole genome shotgun (WGS) entry which is preliminary data.</text>
</comment>
<reference evidence="3" key="1">
    <citation type="journal article" date="2019" name="Int. J. Syst. Evol. Microbiol.">
        <title>The Global Catalogue of Microorganisms (GCM) 10K type strain sequencing project: providing services to taxonomists for standard genome sequencing and annotation.</title>
        <authorList>
            <consortium name="The Broad Institute Genomics Platform"/>
            <consortium name="The Broad Institute Genome Sequencing Center for Infectious Disease"/>
            <person name="Wu L."/>
            <person name="Ma J."/>
        </authorList>
    </citation>
    <scope>NUCLEOTIDE SEQUENCE [LARGE SCALE GENOMIC DNA]</scope>
    <source>
        <strain evidence="3">TISTR 2562</strain>
    </source>
</reference>
<dbReference type="Gene3D" id="3.90.1200.10">
    <property type="match status" value="1"/>
</dbReference>
<gene>
    <name evidence="2" type="ORF">ACFSUD_16960</name>
</gene>
<name>A0ABW5U5W6_9RHOB</name>
<dbReference type="RefSeq" id="WP_386375695.1">
    <property type="nucleotide sequence ID" value="NZ_JBHUMP010000020.1"/>
</dbReference>
<dbReference type="InterPro" id="IPR011009">
    <property type="entry name" value="Kinase-like_dom_sf"/>
</dbReference>
<dbReference type="SUPFAM" id="SSF56112">
    <property type="entry name" value="Protein kinase-like (PK-like)"/>
    <property type="match status" value="1"/>
</dbReference>
<proteinExistence type="predicted"/>
<accession>A0ABW5U5W6</accession>
<evidence type="ECO:0000259" key="1">
    <source>
        <dbReference type="Pfam" id="PF01636"/>
    </source>
</evidence>
<evidence type="ECO:0000313" key="2">
    <source>
        <dbReference type="EMBL" id="MFD2741271.1"/>
    </source>
</evidence>
<protein>
    <submittedName>
        <fullName evidence="2">Aminoglycoside phosphotransferase family protein</fullName>
    </submittedName>
</protein>
<dbReference type="Pfam" id="PF01636">
    <property type="entry name" value="APH"/>
    <property type="match status" value="1"/>
</dbReference>